<dbReference type="Gene3D" id="3.40.50.300">
    <property type="entry name" value="P-loop containing nucleotide triphosphate hydrolases"/>
    <property type="match status" value="1"/>
</dbReference>
<keyword evidence="14" id="KW-0175">Coiled coil</keyword>
<evidence type="ECO:0000313" key="19">
    <source>
        <dbReference type="Proteomes" id="UP000326354"/>
    </source>
</evidence>
<evidence type="ECO:0000256" key="6">
    <source>
        <dbReference type="ARBA" id="ARBA00022692"/>
    </source>
</evidence>
<feature type="coiled-coil region" evidence="14">
    <location>
        <begin position="309"/>
        <end position="374"/>
    </location>
</feature>
<evidence type="ECO:0000256" key="11">
    <source>
        <dbReference type="ARBA" id="ARBA00023136"/>
    </source>
</evidence>
<gene>
    <name evidence="18" type="ORF">UABAM_00014</name>
</gene>
<dbReference type="Proteomes" id="UP000326354">
    <property type="component" value="Chromosome"/>
</dbReference>
<dbReference type="InterPro" id="IPR050445">
    <property type="entry name" value="Bact_polysacc_biosynth/exp"/>
</dbReference>
<dbReference type="OrthoDB" id="9794577at2"/>
<keyword evidence="6 15" id="KW-0812">Transmembrane</keyword>
<feature type="domain" description="Polysaccharide chain length determinant N-terminal" evidence="16">
    <location>
        <begin position="5"/>
        <end position="94"/>
    </location>
</feature>
<organism evidence="18 19">
    <name type="scientific">Uabimicrobium amorphum</name>
    <dbReference type="NCBI Taxonomy" id="2596890"/>
    <lineage>
        <taxon>Bacteria</taxon>
        <taxon>Pseudomonadati</taxon>
        <taxon>Planctomycetota</taxon>
        <taxon>Candidatus Uabimicrobiia</taxon>
        <taxon>Candidatus Uabimicrobiales</taxon>
        <taxon>Candidatus Uabimicrobiaceae</taxon>
        <taxon>Candidatus Uabimicrobium</taxon>
    </lineage>
</organism>
<evidence type="ECO:0000256" key="7">
    <source>
        <dbReference type="ARBA" id="ARBA00022741"/>
    </source>
</evidence>
<protein>
    <submittedName>
        <fullName evidence="18">Chain-length determining protein</fullName>
    </submittedName>
</protein>
<dbReference type="RefSeq" id="WP_151965948.1">
    <property type="nucleotide sequence ID" value="NZ_AP019860.1"/>
</dbReference>
<dbReference type="GO" id="GO:0005524">
    <property type="term" value="F:ATP binding"/>
    <property type="evidence" value="ECO:0007669"/>
    <property type="project" value="UniProtKB-KW"/>
</dbReference>
<keyword evidence="4" id="KW-0997">Cell inner membrane</keyword>
<dbReference type="GO" id="GO:0042802">
    <property type="term" value="F:identical protein binding"/>
    <property type="evidence" value="ECO:0007669"/>
    <property type="project" value="UniProtKB-ARBA"/>
</dbReference>
<dbReference type="PANTHER" id="PTHR32309">
    <property type="entry name" value="TYROSINE-PROTEIN KINASE"/>
    <property type="match status" value="1"/>
</dbReference>
<dbReference type="AlphaFoldDB" id="A0A5S9IJB5"/>
<keyword evidence="8" id="KW-0418">Kinase</keyword>
<comment type="subcellular location">
    <subcellularLocation>
        <location evidence="1">Cell inner membrane</location>
        <topology evidence="1">Multi-pass membrane protein</topology>
    </subcellularLocation>
</comment>
<dbReference type="EMBL" id="AP019860">
    <property type="protein sequence ID" value="BBM81675.1"/>
    <property type="molecule type" value="Genomic_DNA"/>
</dbReference>
<evidence type="ECO:0000256" key="9">
    <source>
        <dbReference type="ARBA" id="ARBA00022840"/>
    </source>
</evidence>
<dbReference type="CDD" id="cd05387">
    <property type="entry name" value="BY-kinase"/>
    <property type="match status" value="1"/>
</dbReference>
<dbReference type="InterPro" id="IPR003856">
    <property type="entry name" value="LPS_length_determ_N"/>
</dbReference>
<dbReference type="InterPro" id="IPR005702">
    <property type="entry name" value="Wzc-like_C"/>
</dbReference>
<sequence length="687" mass="78831">MDKQEFNIHQYIEIITSRWYIIFLSITLFVGMAFYYAKTTKRIYQSTGTIAILPKNLNLARDRIDLSMFRNMQNYLQTQYDLIVSTPLLQKTFDHFNFAEKEKFRNVPDPLKVFRGLFTVTPLRKSFIVRVSFKWTDPRLPPRVVDFLQKAYIQQDRERRVGLSGTGIDILYRKEGELRAELETFANQIQDYVLKNKLINVESRQNIIFQRLNDINEKLTEIELKRISAYTSYRETIDNYNKAKIISTPEILKSRTIQELKVQSLVVDQEIQSLVTGRNLGINHPQVVALKSKKKVIEERLTAEVLGIMQSLKDQYYRYKKEEDRLKKLVVAQQREALIFSQKVTQYQLLKKKYNALEETYLSVKQRLGQLELDKDSQGEEENIYIASPPRIPKTPIWPKTLYILVGAFLFSCFSGLGLCFALEFLDNSVKGKDQLEKMMQRPVLGLIAEGKKNKKSQYPEVLALSTRSPVAESFRSLRTTLSFSIEKNSTFFVTSPVPGDGKSFCAANLSVAFTQNDAKVLLIDADMRKSRQHQIWNTPRYPGLSNLIADSEVNLDDVVQNVDVENLSFLPAGVSPPNPIELVEKERFKEIIAECEQKYDYVIIDCPPIAIVADGVSVSKVCQTGLLVVKNFKTPAKAVHIAKDVLSSNQVKLSGIILNNMEVPKGRYYNSGYYNYGYYGNDGLTT</sequence>
<dbReference type="FunFam" id="3.40.50.300:FF:000527">
    <property type="entry name" value="Tyrosine-protein kinase etk"/>
    <property type="match status" value="1"/>
</dbReference>
<evidence type="ECO:0000256" key="14">
    <source>
        <dbReference type="SAM" id="Coils"/>
    </source>
</evidence>
<evidence type="ECO:0000256" key="2">
    <source>
        <dbReference type="ARBA" id="ARBA00008883"/>
    </source>
</evidence>
<dbReference type="KEGG" id="uam:UABAM_00014"/>
<keyword evidence="11 15" id="KW-0472">Membrane</keyword>
<evidence type="ECO:0000313" key="18">
    <source>
        <dbReference type="EMBL" id="BBM81675.1"/>
    </source>
</evidence>
<feature type="domain" description="AAA" evidence="17">
    <location>
        <begin position="500"/>
        <end position="610"/>
    </location>
</feature>
<evidence type="ECO:0000256" key="3">
    <source>
        <dbReference type="ARBA" id="ARBA00022475"/>
    </source>
</evidence>
<keyword evidence="9" id="KW-0067">ATP-binding</keyword>
<dbReference type="Pfam" id="PF02706">
    <property type="entry name" value="Wzz"/>
    <property type="match status" value="1"/>
</dbReference>
<dbReference type="GO" id="GO:0005886">
    <property type="term" value="C:plasma membrane"/>
    <property type="evidence" value="ECO:0007669"/>
    <property type="project" value="UniProtKB-SubCell"/>
</dbReference>
<comment type="catalytic activity">
    <reaction evidence="13">
        <text>L-tyrosyl-[protein] + ATP = O-phospho-L-tyrosyl-[protein] + ADP + H(+)</text>
        <dbReference type="Rhea" id="RHEA:10596"/>
        <dbReference type="Rhea" id="RHEA-COMP:10136"/>
        <dbReference type="Rhea" id="RHEA-COMP:20101"/>
        <dbReference type="ChEBI" id="CHEBI:15378"/>
        <dbReference type="ChEBI" id="CHEBI:30616"/>
        <dbReference type="ChEBI" id="CHEBI:46858"/>
        <dbReference type="ChEBI" id="CHEBI:61978"/>
        <dbReference type="ChEBI" id="CHEBI:456216"/>
    </reaction>
</comment>
<evidence type="ECO:0000259" key="17">
    <source>
        <dbReference type="Pfam" id="PF13614"/>
    </source>
</evidence>
<dbReference type="InterPro" id="IPR027417">
    <property type="entry name" value="P-loop_NTPase"/>
</dbReference>
<evidence type="ECO:0000256" key="1">
    <source>
        <dbReference type="ARBA" id="ARBA00004429"/>
    </source>
</evidence>
<dbReference type="PANTHER" id="PTHR32309:SF31">
    <property type="entry name" value="CAPSULAR EXOPOLYSACCHARIDE FAMILY"/>
    <property type="match status" value="1"/>
</dbReference>
<keyword evidence="7" id="KW-0547">Nucleotide-binding</keyword>
<evidence type="ECO:0000256" key="5">
    <source>
        <dbReference type="ARBA" id="ARBA00022679"/>
    </source>
</evidence>
<dbReference type="Pfam" id="PF13614">
    <property type="entry name" value="AAA_31"/>
    <property type="match status" value="1"/>
</dbReference>
<comment type="similarity">
    <text evidence="2">Belongs to the etk/wzc family.</text>
</comment>
<keyword evidence="3" id="KW-1003">Cell membrane</keyword>
<dbReference type="InterPro" id="IPR025669">
    <property type="entry name" value="AAA_dom"/>
</dbReference>
<evidence type="ECO:0000256" key="15">
    <source>
        <dbReference type="SAM" id="Phobius"/>
    </source>
</evidence>
<evidence type="ECO:0000256" key="12">
    <source>
        <dbReference type="ARBA" id="ARBA00023137"/>
    </source>
</evidence>
<dbReference type="GO" id="GO:0004713">
    <property type="term" value="F:protein tyrosine kinase activity"/>
    <property type="evidence" value="ECO:0007669"/>
    <property type="project" value="UniProtKB-KW"/>
</dbReference>
<proteinExistence type="inferred from homology"/>
<feature type="transmembrane region" description="Helical" evidence="15">
    <location>
        <begin position="401"/>
        <end position="426"/>
    </location>
</feature>
<keyword evidence="5" id="KW-0808">Transferase</keyword>
<evidence type="ECO:0000256" key="13">
    <source>
        <dbReference type="ARBA" id="ARBA00053015"/>
    </source>
</evidence>
<accession>A0A5S9IJB5</accession>
<reference evidence="18 19" key="1">
    <citation type="submission" date="2019-08" db="EMBL/GenBank/DDBJ databases">
        <title>Complete genome sequence of Candidatus Uab amorphum.</title>
        <authorList>
            <person name="Shiratori T."/>
            <person name="Suzuki S."/>
            <person name="Kakizawa Y."/>
            <person name="Ishida K."/>
        </authorList>
    </citation>
    <scope>NUCLEOTIDE SEQUENCE [LARGE SCALE GENOMIC DNA]</scope>
    <source>
        <strain evidence="18 19">SRT547</strain>
    </source>
</reference>
<keyword evidence="19" id="KW-1185">Reference proteome</keyword>
<name>A0A5S9IJB5_UABAM</name>
<keyword evidence="12" id="KW-0829">Tyrosine-protein kinase</keyword>
<evidence type="ECO:0000256" key="8">
    <source>
        <dbReference type="ARBA" id="ARBA00022777"/>
    </source>
</evidence>
<dbReference type="NCBIfam" id="TIGR01007">
    <property type="entry name" value="eps_fam"/>
    <property type="match status" value="1"/>
</dbReference>
<evidence type="ECO:0000256" key="4">
    <source>
        <dbReference type="ARBA" id="ARBA00022519"/>
    </source>
</evidence>
<evidence type="ECO:0000256" key="10">
    <source>
        <dbReference type="ARBA" id="ARBA00022989"/>
    </source>
</evidence>
<feature type="transmembrane region" description="Helical" evidence="15">
    <location>
        <begin position="19"/>
        <end position="37"/>
    </location>
</feature>
<dbReference type="SUPFAM" id="SSF52540">
    <property type="entry name" value="P-loop containing nucleoside triphosphate hydrolases"/>
    <property type="match status" value="1"/>
</dbReference>
<evidence type="ECO:0000259" key="16">
    <source>
        <dbReference type="Pfam" id="PF02706"/>
    </source>
</evidence>
<keyword evidence="10 15" id="KW-1133">Transmembrane helix</keyword>